<dbReference type="RefSeq" id="WP_386677295.1">
    <property type="nucleotide sequence ID" value="NZ_JBHLTG010000020.1"/>
</dbReference>
<gene>
    <name evidence="3" type="ORF">ACFFGH_33955</name>
</gene>
<reference evidence="3 4" key="1">
    <citation type="submission" date="2024-09" db="EMBL/GenBank/DDBJ databases">
        <authorList>
            <person name="Sun Q."/>
            <person name="Mori K."/>
        </authorList>
    </citation>
    <scope>NUCLEOTIDE SEQUENCE [LARGE SCALE GENOMIC DNA]</scope>
    <source>
        <strain evidence="3 4">KCTC 23076</strain>
    </source>
</reference>
<evidence type="ECO:0000313" key="4">
    <source>
        <dbReference type="Proteomes" id="UP001589896"/>
    </source>
</evidence>
<feature type="signal peptide" evidence="2">
    <location>
        <begin position="1"/>
        <end position="23"/>
    </location>
</feature>
<evidence type="ECO:0000313" key="3">
    <source>
        <dbReference type="EMBL" id="MFC0682864.1"/>
    </source>
</evidence>
<dbReference type="Proteomes" id="UP001589896">
    <property type="component" value="Unassembled WGS sequence"/>
</dbReference>
<evidence type="ECO:0000256" key="2">
    <source>
        <dbReference type="SAM" id="SignalP"/>
    </source>
</evidence>
<proteinExistence type="predicted"/>
<protein>
    <submittedName>
        <fullName evidence="3">Uncharacterized protein</fullName>
    </submittedName>
</protein>
<organism evidence="3 4">
    <name type="scientific">Lysobacter korlensis</name>
    <dbReference type="NCBI Taxonomy" id="553636"/>
    <lineage>
        <taxon>Bacteria</taxon>
        <taxon>Pseudomonadati</taxon>
        <taxon>Pseudomonadota</taxon>
        <taxon>Gammaproteobacteria</taxon>
        <taxon>Lysobacterales</taxon>
        <taxon>Lysobacteraceae</taxon>
        <taxon>Lysobacter</taxon>
    </lineage>
</organism>
<name>A0ABV6S0V3_9GAMM</name>
<feature type="chain" id="PRO_5047184457" evidence="2">
    <location>
        <begin position="24"/>
        <end position="139"/>
    </location>
</feature>
<accession>A0ABV6S0V3</accession>
<feature type="region of interest" description="Disordered" evidence="1">
    <location>
        <begin position="117"/>
        <end position="139"/>
    </location>
</feature>
<keyword evidence="4" id="KW-1185">Reference proteome</keyword>
<comment type="caution">
    <text evidence="3">The sequence shown here is derived from an EMBL/GenBank/DDBJ whole genome shotgun (WGS) entry which is preliminary data.</text>
</comment>
<sequence>MKIVRLLSTAALLLVSASTAAHDAVIPGRFLGEWNADPSQCGKGTEDSFLLIEPRRVSYWESSGPVRAVVVRGRELALILELSGEGETWLSATQFELSEDGKQLSWERASGEPFVRFRCPSPRHRSNNSSKPTPLRGAA</sequence>
<dbReference type="EMBL" id="JBHLTG010000020">
    <property type="protein sequence ID" value="MFC0682864.1"/>
    <property type="molecule type" value="Genomic_DNA"/>
</dbReference>
<keyword evidence="2" id="KW-0732">Signal</keyword>
<evidence type="ECO:0000256" key="1">
    <source>
        <dbReference type="SAM" id="MobiDB-lite"/>
    </source>
</evidence>